<name>A0A1R0X032_9BACL</name>
<dbReference type="EMBL" id="MKQP01000045">
    <property type="protein sequence ID" value="OMD25436.1"/>
    <property type="molecule type" value="Genomic_DNA"/>
</dbReference>
<proteinExistence type="predicted"/>
<protein>
    <submittedName>
        <fullName evidence="1">Uncharacterized protein</fullName>
    </submittedName>
</protein>
<organism evidence="1 2">
    <name type="scientific">Paenibacillus odorifer</name>
    <dbReference type="NCBI Taxonomy" id="189426"/>
    <lineage>
        <taxon>Bacteria</taxon>
        <taxon>Bacillati</taxon>
        <taxon>Bacillota</taxon>
        <taxon>Bacilli</taxon>
        <taxon>Bacillales</taxon>
        <taxon>Paenibacillaceae</taxon>
        <taxon>Paenibacillus</taxon>
    </lineage>
</organism>
<sequence length="102" mass="11408">MDKHTIVADLREEVAFWKTIEDDALLRGGEIDFSIYLFAARIRRGCQDQLLKVWDEIALNEFRNNRSNENQPTGLGAGRLNTNITNIITVSLSNVGGKSNAS</sequence>
<gene>
    <name evidence="1" type="ORF">BJP51_04080</name>
</gene>
<evidence type="ECO:0000313" key="1">
    <source>
        <dbReference type="EMBL" id="OMD25436.1"/>
    </source>
</evidence>
<comment type="caution">
    <text evidence="1">The sequence shown here is derived from an EMBL/GenBank/DDBJ whole genome shotgun (WGS) entry which is preliminary data.</text>
</comment>
<dbReference type="AlphaFoldDB" id="A0A1R0X032"/>
<dbReference type="Proteomes" id="UP000187465">
    <property type="component" value="Unassembled WGS sequence"/>
</dbReference>
<accession>A0A1R0X032</accession>
<reference evidence="1 2" key="1">
    <citation type="submission" date="2016-10" db="EMBL/GenBank/DDBJ databases">
        <title>Paenibacillus species isolates.</title>
        <authorList>
            <person name="Beno S.M."/>
        </authorList>
    </citation>
    <scope>NUCLEOTIDE SEQUENCE [LARGE SCALE GENOMIC DNA]</scope>
    <source>
        <strain evidence="1 2">FSL H7-0604</strain>
    </source>
</reference>
<evidence type="ECO:0000313" key="2">
    <source>
        <dbReference type="Proteomes" id="UP000187465"/>
    </source>
</evidence>
<dbReference type="RefSeq" id="WP_036684320.1">
    <property type="nucleotide sequence ID" value="NZ_MKQP01000045.1"/>
</dbReference>